<dbReference type="STRING" id="104663.SAMN04488121_1099"/>
<dbReference type="PANTHER" id="PTHR42852:SF6">
    <property type="entry name" value="THIOL:DISULFIDE INTERCHANGE PROTEIN DSBE"/>
    <property type="match status" value="1"/>
</dbReference>
<dbReference type="PANTHER" id="PTHR42852">
    <property type="entry name" value="THIOL:DISULFIDE INTERCHANGE PROTEIN DSBE"/>
    <property type="match status" value="1"/>
</dbReference>
<keyword evidence="3" id="KW-1015">Disulfide bond</keyword>
<dbReference type="CDD" id="cd02966">
    <property type="entry name" value="TlpA_like_family"/>
    <property type="match status" value="1"/>
</dbReference>
<dbReference type="RefSeq" id="WP_089836688.1">
    <property type="nucleotide sequence ID" value="NZ_FNBN01000009.1"/>
</dbReference>
<evidence type="ECO:0000313" key="6">
    <source>
        <dbReference type="EMBL" id="SDH12580.1"/>
    </source>
</evidence>
<dbReference type="GO" id="GO:0030313">
    <property type="term" value="C:cell envelope"/>
    <property type="evidence" value="ECO:0007669"/>
    <property type="project" value="UniProtKB-SubCell"/>
</dbReference>
<comment type="subcellular location">
    <subcellularLocation>
        <location evidence="1">Cell envelope</location>
    </subcellularLocation>
</comment>
<evidence type="ECO:0000256" key="1">
    <source>
        <dbReference type="ARBA" id="ARBA00004196"/>
    </source>
</evidence>
<dbReference type="EMBL" id="FNBN01000009">
    <property type="protein sequence ID" value="SDH12580.1"/>
    <property type="molecule type" value="Genomic_DNA"/>
</dbReference>
<dbReference type="AlphaFoldDB" id="A0A1G7ZWK9"/>
<dbReference type="InterPro" id="IPR050553">
    <property type="entry name" value="Thioredoxin_ResA/DsbE_sf"/>
</dbReference>
<dbReference type="Proteomes" id="UP000199045">
    <property type="component" value="Unassembled WGS sequence"/>
</dbReference>
<dbReference type="PROSITE" id="PS51352">
    <property type="entry name" value="THIOREDOXIN_2"/>
    <property type="match status" value="1"/>
</dbReference>
<evidence type="ECO:0000313" key="7">
    <source>
        <dbReference type="Proteomes" id="UP000199045"/>
    </source>
</evidence>
<dbReference type="GO" id="GO:0016491">
    <property type="term" value="F:oxidoreductase activity"/>
    <property type="evidence" value="ECO:0007669"/>
    <property type="project" value="InterPro"/>
</dbReference>
<accession>A0A1G7ZWK9</accession>
<name>A0A1G7ZWK9_CHIFI</name>
<dbReference type="GO" id="GO:0016209">
    <property type="term" value="F:antioxidant activity"/>
    <property type="evidence" value="ECO:0007669"/>
    <property type="project" value="InterPro"/>
</dbReference>
<feature type="domain" description="Thioredoxin" evidence="5">
    <location>
        <begin position="245"/>
        <end position="403"/>
    </location>
</feature>
<dbReference type="OrthoDB" id="616241at2"/>
<dbReference type="InterPro" id="IPR000866">
    <property type="entry name" value="AhpC/TSA"/>
</dbReference>
<organism evidence="6 7">
    <name type="scientific">Chitinophaga filiformis</name>
    <name type="common">Myxococcus filiformis</name>
    <name type="synonym">Flexibacter filiformis</name>
    <dbReference type="NCBI Taxonomy" id="104663"/>
    <lineage>
        <taxon>Bacteria</taxon>
        <taxon>Pseudomonadati</taxon>
        <taxon>Bacteroidota</taxon>
        <taxon>Chitinophagia</taxon>
        <taxon>Chitinophagales</taxon>
        <taxon>Chitinophagaceae</taxon>
        <taxon>Chitinophaga</taxon>
    </lineage>
</organism>
<evidence type="ECO:0000256" key="4">
    <source>
        <dbReference type="ARBA" id="ARBA00023284"/>
    </source>
</evidence>
<protein>
    <submittedName>
        <fullName evidence="6">Peroxiredoxin</fullName>
    </submittedName>
</protein>
<evidence type="ECO:0000259" key="5">
    <source>
        <dbReference type="PROSITE" id="PS51352"/>
    </source>
</evidence>
<dbReference type="GO" id="GO:0017004">
    <property type="term" value="P:cytochrome complex assembly"/>
    <property type="evidence" value="ECO:0007669"/>
    <property type="project" value="UniProtKB-KW"/>
</dbReference>
<dbReference type="InterPro" id="IPR036249">
    <property type="entry name" value="Thioredoxin-like_sf"/>
</dbReference>
<keyword evidence="4" id="KW-0676">Redox-active center</keyword>
<evidence type="ECO:0000256" key="2">
    <source>
        <dbReference type="ARBA" id="ARBA00022748"/>
    </source>
</evidence>
<dbReference type="SUPFAM" id="SSF52833">
    <property type="entry name" value="Thioredoxin-like"/>
    <property type="match status" value="1"/>
</dbReference>
<sequence length="412" mass="46448">MNRLWLLLCLPAFIFGTQLEKWDLEPGVWQASLHRKDGANIVFNFEVKDSARQKLVYVLNANDRMLVDDVKIQGDSIFIKMPFFDSEFRAAFTKEGRIQGNWIRHLADRDVSIPFTAAHNVKQRFVQHEPAKGDVSGRWSTWFTTPGKNDSSYAVGEFKQQGNIVHGTFLTPTGDYRFLEGIVDGDTLKLSTFDGSHAYYFTALVKNNTLEDGIFYAGIGDGREQWTAVKDDKAALPDEKALASVKPGNSQLDFTFPDINGKKVSIKDKRFENKVVVITIMGSWCPNCMDETGYLSEWYKANKARGVEVIGLAYERTTDFAKSQKSLQGFLKRFDVRYPVLITGVTTSDPERTEKTLPQITKIKGFPTTIFVDKKGNVREVHTGFSGPGTGEHFETFKKEFNGLVDGLLSEK</sequence>
<dbReference type="Pfam" id="PF00578">
    <property type="entry name" value="AhpC-TSA"/>
    <property type="match status" value="1"/>
</dbReference>
<gene>
    <name evidence="6" type="ORF">SAMN04488121_1099</name>
</gene>
<reference evidence="6 7" key="1">
    <citation type="submission" date="2016-10" db="EMBL/GenBank/DDBJ databases">
        <authorList>
            <person name="de Groot N.N."/>
        </authorList>
    </citation>
    <scope>NUCLEOTIDE SEQUENCE [LARGE SCALE GENOMIC DNA]</scope>
    <source>
        <strain evidence="6 7">DSM 527</strain>
    </source>
</reference>
<dbReference type="Gene3D" id="3.40.30.10">
    <property type="entry name" value="Glutaredoxin"/>
    <property type="match status" value="1"/>
</dbReference>
<dbReference type="InterPro" id="IPR013766">
    <property type="entry name" value="Thioredoxin_domain"/>
</dbReference>
<proteinExistence type="predicted"/>
<keyword evidence="2" id="KW-0201">Cytochrome c-type biogenesis</keyword>
<evidence type="ECO:0000256" key="3">
    <source>
        <dbReference type="ARBA" id="ARBA00023157"/>
    </source>
</evidence>